<dbReference type="RefSeq" id="WP_175362218.1">
    <property type="nucleotide sequence ID" value="NZ_JABFMR010000005.1"/>
</dbReference>
<keyword evidence="1" id="KW-0732">Signal</keyword>
<accession>A0A7Y5Z6A8</accession>
<dbReference type="EMBL" id="JABFMR010000005">
    <property type="protein sequence ID" value="NUT86423.1"/>
    <property type="molecule type" value="Genomic_DNA"/>
</dbReference>
<name>A0A7Y5Z6A8_9PSED</name>
<dbReference type="Proteomes" id="UP000536720">
    <property type="component" value="Unassembled WGS sequence"/>
</dbReference>
<gene>
    <name evidence="2" type="ORF">HNO91_08320</name>
</gene>
<protein>
    <recommendedName>
        <fullName evidence="4">Lipoprotein</fullName>
    </recommendedName>
</protein>
<feature type="signal peptide" evidence="1">
    <location>
        <begin position="1"/>
        <end position="18"/>
    </location>
</feature>
<dbReference type="PROSITE" id="PS51257">
    <property type="entry name" value="PROKAR_LIPOPROTEIN"/>
    <property type="match status" value="1"/>
</dbReference>
<sequence length="142" mass="15936">MRSYYVLLSVLISLGGCATSPLPPVDPNMAWVDFATTSPGGKVLMAESLDGQRLRDGRFFQVSPGSHELEVRFDFEVFGGGGMGALTEPQERLCYLTVRYDHFEAGQRYRLEARNLAFNPSARLYNAKREIVAEDRQVRCLI</sequence>
<evidence type="ECO:0000256" key="1">
    <source>
        <dbReference type="SAM" id="SignalP"/>
    </source>
</evidence>
<evidence type="ECO:0000313" key="2">
    <source>
        <dbReference type="EMBL" id="NUT86423.1"/>
    </source>
</evidence>
<proteinExistence type="predicted"/>
<organism evidence="2 3">
    <name type="scientific">Pseudomonas corrugata</name>
    <dbReference type="NCBI Taxonomy" id="47879"/>
    <lineage>
        <taxon>Bacteria</taxon>
        <taxon>Pseudomonadati</taxon>
        <taxon>Pseudomonadota</taxon>
        <taxon>Gammaproteobacteria</taxon>
        <taxon>Pseudomonadales</taxon>
        <taxon>Pseudomonadaceae</taxon>
        <taxon>Pseudomonas</taxon>
    </lineage>
</organism>
<evidence type="ECO:0000313" key="3">
    <source>
        <dbReference type="Proteomes" id="UP000536720"/>
    </source>
</evidence>
<dbReference type="AlphaFoldDB" id="A0A7Y5Z6A8"/>
<feature type="chain" id="PRO_5031005707" description="Lipoprotein" evidence="1">
    <location>
        <begin position="19"/>
        <end position="142"/>
    </location>
</feature>
<comment type="caution">
    <text evidence="2">The sequence shown here is derived from an EMBL/GenBank/DDBJ whole genome shotgun (WGS) entry which is preliminary data.</text>
</comment>
<evidence type="ECO:0008006" key="4">
    <source>
        <dbReference type="Google" id="ProtNLM"/>
    </source>
</evidence>
<reference evidence="2 3" key="1">
    <citation type="journal article" date="2020" name="Front. Plant Sci.">
        <title>Isolation of Rhizosphere Bacteria That Improve Quality and Water Stress Tolerance in Greenhouse Ornamentals.</title>
        <authorList>
            <person name="Nordstedt N.P."/>
            <person name="Jones M.L."/>
        </authorList>
    </citation>
    <scope>NUCLEOTIDE SEQUENCE [LARGE SCALE GENOMIC DNA]</scope>
    <source>
        <strain evidence="2 3">C7D2</strain>
    </source>
</reference>